<dbReference type="AlphaFoldDB" id="A0A194WV14"/>
<dbReference type="InParanoid" id="A0A194WV14"/>
<evidence type="ECO:0008006" key="3">
    <source>
        <dbReference type="Google" id="ProtNLM"/>
    </source>
</evidence>
<organism evidence="1 2">
    <name type="scientific">Mollisia scopiformis</name>
    <name type="common">Conifer needle endophyte fungus</name>
    <name type="synonym">Phialocephala scopiformis</name>
    <dbReference type="NCBI Taxonomy" id="149040"/>
    <lineage>
        <taxon>Eukaryota</taxon>
        <taxon>Fungi</taxon>
        <taxon>Dikarya</taxon>
        <taxon>Ascomycota</taxon>
        <taxon>Pezizomycotina</taxon>
        <taxon>Leotiomycetes</taxon>
        <taxon>Helotiales</taxon>
        <taxon>Mollisiaceae</taxon>
        <taxon>Mollisia</taxon>
    </lineage>
</organism>
<dbReference type="Proteomes" id="UP000070700">
    <property type="component" value="Unassembled WGS sequence"/>
</dbReference>
<reference evidence="1 2" key="1">
    <citation type="submission" date="2015-10" db="EMBL/GenBank/DDBJ databases">
        <title>Full genome of DAOMC 229536 Phialocephala scopiformis, a fungal endophyte of spruce producing the potent anti-insectan compound rugulosin.</title>
        <authorList>
            <consortium name="DOE Joint Genome Institute"/>
            <person name="Walker A.K."/>
            <person name="Frasz S.L."/>
            <person name="Seifert K.A."/>
            <person name="Miller J.D."/>
            <person name="Mondo S.J."/>
            <person name="Labutti K."/>
            <person name="Lipzen A."/>
            <person name="Dockter R."/>
            <person name="Kennedy M."/>
            <person name="Grigoriev I.V."/>
            <person name="Spatafora J.W."/>
        </authorList>
    </citation>
    <scope>NUCLEOTIDE SEQUENCE [LARGE SCALE GENOMIC DNA]</scope>
    <source>
        <strain evidence="1 2">CBS 120377</strain>
    </source>
</reference>
<keyword evidence="2" id="KW-1185">Reference proteome</keyword>
<dbReference type="KEGG" id="psco:LY89DRAFT_653228"/>
<dbReference type="OrthoDB" id="4347at2759"/>
<dbReference type="EMBL" id="KQ947425">
    <property type="protein sequence ID" value="KUJ11805.1"/>
    <property type="molecule type" value="Genomic_DNA"/>
</dbReference>
<name>A0A194WV14_MOLSC</name>
<dbReference type="RefSeq" id="XP_018066160.1">
    <property type="nucleotide sequence ID" value="XM_018212240.1"/>
</dbReference>
<dbReference type="PANTHER" id="PTHR28110">
    <property type="entry name" value="TRANSMEMBRANE PROTEIN"/>
    <property type="match status" value="1"/>
</dbReference>
<dbReference type="PANTHER" id="PTHR28110:SF1">
    <property type="entry name" value="TRANSMEMBRANE PROTEIN"/>
    <property type="match status" value="1"/>
</dbReference>
<dbReference type="FunCoup" id="A0A194WV14">
    <property type="interactions" value="69"/>
</dbReference>
<dbReference type="GO" id="GO:0005737">
    <property type="term" value="C:cytoplasm"/>
    <property type="evidence" value="ECO:0007669"/>
    <property type="project" value="TreeGrafter"/>
</dbReference>
<gene>
    <name evidence="1" type="ORF">LY89DRAFT_653228</name>
</gene>
<dbReference type="InterPro" id="IPR055323">
    <property type="entry name" value="C57A10.07/YOR238W"/>
</dbReference>
<proteinExistence type="predicted"/>
<evidence type="ECO:0000313" key="1">
    <source>
        <dbReference type="EMBL" id="KUJ11805.1"/>
    </source>
</evidence>
<accession>A0A194WV14</accession>
<protein>
    <recommendedName>
        <fullName evidence="3">DUF218 domain-containing protein</fullName>
    </recommendedName>
</protein>
<sequence length="276" mass="31878">MSTSAPKHLILVCCHAIYTGGPTRGLNEQEWLLAPFQLGETPTFIEHIRAALSLLTLDPESLLVLSGSKTRRETDKSEAKSYLDLCEDNDFWDILHKDGEERKRVILEEQALDSFGNLIFGLLVFWKRTKRWPLKVSIVSHEFKRRRFLDLHVRALRYPKESVVFVGIDPSYMRQGSRDYDEARTRSVVGGEMERGFREWEKDLSGVAMVLRAKRVGRNPWSASQVWFESDEERLESGVRSKVVEFEHMDAQRGAIKVTEEVLIEGRQPWEMGEVP</sequence>
<evidence type="ECO:0000313" key="2">
    <source>
        <dbReference type="Proteomes" id="UP000070700"/>
    </source>
</evidence>
<dbReference type="GeneID" id="28821966"/>